<feature type="transmembrane region" description="Helical" evidence="1">
    <location>
        <begin position="280"/>
        <end position="296"/>
    </location>
</feature>
<feature type="transmembrane region" description="Helical" evidence="1">
    <location>
        <begin position="6"/>
        <end position="25"/>
    </location>
</feature>
<dbReference type="EMBL" id="BAAAQW010000003">
    <property type="protein sequence ID" value="GAA2198123.1"/>
    <property type="molecule type" value="Genomic_DNA"/>
</dbReference>
<feature type="transmembrane region" description="Helical" evidence="1">
    <location>
        <begin position="63"/>
        <end position="84"/>
    </location>
</feature>
<feature type="transmembrane region" description="Helical" evidence="1">
    <location>
        <begin position="302"/>
        <end position="318"/>
    </location>
</feature>
<name>A0ABN3BMP5_9MICC</name>
<feature type="transmembrane region" description="Helical" evidence="1">
    <location>
        <begin position="37"/>
        <end position="57"/>
    </location>
</feature>
<feature type="transmembrane region" description="Helical" evidence="1">
    <location>
        <begin position="230"/>
        <end position="247"/>
    </location>
</feature>
<feature type="transmembrane region" description="Helical" evidence="1">
    <location>
        <begin position="105"/>
        <end position="126"/>
    </location>
</feature>
<dbReference type="InterPro" id="IPR046671">
    <property type="entry name" value="DUF6541"/>
</dbReference>
<comment type="caution">
    <text evidence="2">The sequence shown here is derived from an EMBL/GenBank/DDBJ whole genome shotgun (WGS) entry which is preliminary data.</text>
</comment>
<dbReference type="Pfam" id="PF20176">
    <property type="entry name" value="DUF6541"/>
    <property type="match status" value="1"/>
</dbReference>
<keyword evidence="1" id="KW-1133">Transmembrane helix</keyword>
<feature type="transmembrane region" description="Helical" evidence="1">
    <location>
        <begin position="253"/>
        <end position="273"/>
    </location>
</feature>
<dbReference type="Proteomes" id="UP001500432">
    <property type="component" value="Unassembled WGS sequence"/>
</dbReference>
<dbReference type="RefSeq" id="WP_344298537.1">
    <property type="nucleotide sequence ID" value="NZ_BAAAQW010000003.1"/>
</dbReference>
<keyword evidence="1" id="KW-0812">Transmembrane</keyword>
<feature type="transmembrane region" description="Helical" evidence="1">
    <location>
        <begin position="443"/>
        <end position="470"/>
    </location>
</feature>
<keyword evidence="3" id="KW-1185">Reference proteome</keyword>
<protein>
    <recommendedName>
        <fullName evidence="4">DUF2029 domain-containing protein</fullName>
    </recommendedName>
</protein>
<evidence type="ECO:0000313" key="3">
    <source>
        <dbReference type="Proteomes" id="UP001500432"/>
    </source>
</evidence>
<feature type="transmembrane region" description="Helical" evidence="1">
    <location>
        <begin position="325"/>
        <end position="346"/>
    </location>
</feature>
<accession>A0ABN3BMP5</accession>
<evidence type="ECO:0000313" key="2">
    <source>
        <dbReference type="EMBL" id="GAA2198123.1"/>
    </source>
</evidence>
<evidence type="ECO:0008006" key="4">
    <source>
        <dbReference type="Google" id="ProtNLM"/>
    </source>
</evidence>
<proteinExistence type="predicted"/>
<gene>
    <name evidence="2" type="ORF">GCM10009849_09610</name>
</gene>
<sequence>MDLGPLALSVALIALVWWGPGWLLGEALGIRRILLPAVAPLIGVGALASIGAIGHLAGMAWNALTVAITVLVLAAVLFGVRVAVRRRRAAADPAPFFGRWGYRGAWLTLAAGILAGGVVAATSWTVGTEGLLGINQDWDIPWHANMIRLIAENQVWDPSIAGNFAYYDTNIADAPIRSYPIAFHAMLALVWPVTGVALPTFLNVFVVLMMAVQLPLSTVALGLVVTRRPVALAAAAAVSGWFTVYPFDLLWRGPLIPFFAGMLLVGPFCLLAVRAALGRLWLWVPAIAFGAVALIAVHPSLAFVVAPILVFWFIALLVRRRLAAVVPALVLAAGAVLAAVLGLPIIQQMLKEAERVSKQVWAADTDRMGAIQNILLLHHGSTPQPILSAMVGLGVLALLVRPKMWWYLAPVLAYAFLSAYTMGSNSTLFASLTAPFYDDQWRIFGILVMLLVPLAGLGVAQLAEAVGWAVRRFCSQRGRRAQGERTTAAAHAASSATPVAVLATAAVVLLLAGVVARPYFAENAARIEINTKVDGATLSTAEVRLLTHIADYVPQDATVLNDSCNGSVWMYALGNRMPMIRHFEILPTNRQLLVLQKLPELATDSQARAAAAELGIEYVYIADGTIRAWDEPKPGLTHPDQIPFLKLLARDGNAAVYKLDWDSLPGGRAQLEARAGDRHQIGDVPGILLNSDPDGIAPLGRIC</sequence>
<evidence type="ECO:0000256" key="1">
    <source>
        <dbReference type="SAM" id="Phobius"/>
    </source>
</evidence>
<feature type="transmembrane region" description="Helical" evidence="1">
    <location>
        <begin position="499"/>
        <end position="520"/>
    </location>
</feature>
<feature type="transmembrane region" description="Helical" evidence="1">
    <location>
        <begin position="405"/>
        <end position="423"/>
    </location>
</feature>
<reference evidence="2 3" key="1">
    <citation type="journal article" date="2019" name="Int. J. Syst. Evol. Microbiol.">
        <title>The Global Catalogue of Microorganisms (GCM) 10K type strain sequencing project: providing services to taxonomists for standard genome sequencing and annotation.</title>
        <authorList>
            <consortium name="The Broad Institute Genomics Platform"/>
            <consortium name="The Broad Institute Genome Sequencing Center for Infectious Disease"/>
            <person name="Wu L."/>
            <person name="Ma J."/>
        </authorList>
    </citation>
    <scope>NUCLEOTIDE SEQUENCE [LARGE SCALE GENOMIC DNA]</scope>
    <source>
        <strain evidence="2 3">JCM 16034</strain>
    </source>
</reference>
<keyword evidence="1" id="KW-0472">Membrane</keyword>
<organism evidence="2 3">
    <name type="scientific">Sinomonas flava</name>
    <dbReference type="NCBI Taxonomy" id="496857"/>
    <lineage>
        <taxon>Bacteria</taxon>
        <taxon>Bacillati</taxon>
        <taxon>Actinomycetota</taxon>
        <taxon>Actinomycetes</taxon>
        <taxon>Micrococcales</taxon>
        <taxon>Micrococcaceae</taxon>
        <taxon>Sinomonas</taxon>
    </lineage>
</organism>